<evidence type="ECO:0000313" key="7">
    <source>
        <dbReference type="Proteomes" id="UP000002009"/>
    </source>
</evidence>
<dbReference type="Pfam" id="PF13516">
    <property type="entry name" value="LRR_6"/>
    <property type="match status" value="9"/>
</dbReference>
<dbReference type="GeneID" id="8242908"/>
<dbReference type="EMBL" id="CP001325">
    <property type="protein sequence ID" value="ACO62506.1"/>
    <property type="molecule type" value="Genomic_DNA"/>
</dbReference>
<dbReference type="RefSeq" id="XP_002501248.1">
    <property type="nucleotide sequence ID" value="XM_002501202.1"/>
</dbReference>
<dbReference type="GO" id="GO:0048471">
    <property type="term" value="C:perinuclear region of cytoplasm"/>
    <property type="evidence" value="ECO:0007669"/>
    <property type="project" value="TreeGrafter"/>
</dbReference>
<dbReference type="SMART" id="SM00368">
    <property type="entry name" value="LRR_RI"/>
    <property type="match status" value="9"/>
</dbReference>
<proteinExistence type="predicted"/>
<dbReference type="GO" id="GO:0005930">
    <property type="term" value="C:axoneme"/>
    <property type="evidence" value="ECO:0007669"/>
    <property type="project" value="UniProtKB-SubCell"/>
</dbReference>
<evidence type="ECO:0000313" key="6">
    <source>
        <dbReference type="EMBL" id="ACO62506.1"/>
    </source>
</evidence>
<keyword evidence="3" id="KW-0433">Leucine-rich repeat</keyword>
<dbReference type="AlphaFoldDB" id="C1E371"/>
<dbReference type="GO" id="GO:0005829">
    <property type="term" value="C:cytosol"/>
    <property type="evidence" value="ECO:0007669"/>
    <property type="project" value="TreeGrafter"/>
</dbReference>
<sequence>MSLAGAIRRAAEAVAAKEKELLRKEWSGHYAGTAGDAADTYESPYGDGRDPVCELRWLDLGSNHINDPGAAALGDALGPKVPITRLNLRDNQVGVLGCRSIGYGVVRCGATLRRLDLAHSGFGCQGAIALAGALATAHSPCALKVLQLGFNSIGADGAKALAAALTSGNFRRLEHLDLACNVLGPDGVAALAPLLEPIESGDATCSADDEVSDTLSDGKRGAGLYSLDLAVNNAGGDGERGGIRALMKALESNTSLRMLNLRGNDLTPEHAGDVAEMLCENVTLTQLNVGYNKIYNEGAWELAEALSENPSLLGLDIQRNEISDDGAEWIRGLLASNCTIEEVDMRSNQLSPEVVESFGKSFGERVNARWQQEPPKVEKNDENAAAQRTMVGEGGGRVAAKKAERAARKAARQAARGR</sequence>
<keyword evidence="4" id="KW-0677">Repeat</keyword>
<dbReference type="PANTHER" id="PTHR24113:SF12">
    <property type="entry name" value="RAN GTPASE-ACTIVATING PROTEIN 1"/>
    <property type="match status" value="1"/>
</dbReference>
<dbReference type="PANTHER" id="PTHR24113">
    <property type="entry name" value="RAN GTPASE-ACTIVATING PROTEIN 1"/>
    <property type="match status" value="1"/>
</dbReference>
<feature type="region of interest" description="Disordered" evidence="5">
    <location>
        <begin position="371"/>
        <end position="418"/>
    </location>
</feature>
<dbReference type="Gene3D" id="3.80.10.10">
    <property type="entry name" value="Ribonuclease Inhibitor"/>
    <property type="match status" value="2"/>
</dbReference>
<evidence type="ECO:0000256" key="4">
    <source>
        <dbReference type="ARBA" id="ARBA00022737"/>
    </source>
</evidence>
<accession>C1E371</accession>
<dbReference type="KEGG" id="mis:MICPUN_108041"/>
<evidence type="ECO:0000256" key="1">
    <source>
        <dbReference type="ARBA" id="ARBA00004430"/>
    </source>
</evidence>
<dbReference type="InterPro" id="IPR032675">
    <property type="entry name" value="LRR_dom_sf"/>
</dbReference>
<dbReference type="GO" id="GO:0005634">
    <property type="term" value="C:nucleus"/>
    <property type="evidence" value="ECO:0007669"/>
    <property type="project" value="TreeGrafter"/>
</dbReference>
<comment type="subcellular location">
    <subcellularLocation>
        <location evidence="1">Cytoplasm</location>
        <location evidence="1">Cytoskeleton</location>
        <location evidence="1">Cilium axoneme</location>
    </subcellularLocation>
</comment>
<dbReference type="InterPro" id="IPR001611">
    <property type="entry name" value="Leu-rich_rpt"/>
</dbReference>
<feature type="compositionally biased region" description="Basic residues" evidence="5">
    <location>
        <begin position="408"/>
        <end position="418"/>
    </location>
</feature>
<evidence type="ECO:0000256" key="2">
    <source>
        <dbReference type="ARBA" id="ARBA00022468"/>
    </source>
</evidence>
<gene>
    <name evidence="6" type="ORF">MICPUN_108041</name>
</gene>
<dbReference type="GO" id="GO:0005096">
    <property type="term" value="F:GTPase activator activity"/>
    <property type="evidence" value="ECO:0007669"/>
    <property type="project" value="UniProtKB-KW"/>
</dbReference>
<evidence type="ECO:0000256" key="5">
    <source>
        <dbReference type="SAM" id="MobiDB-lite"/>
    </source>
</evidence>
<dbReference type="Proteomes" id="UP000002009">
    <property type="component" value="Chromosome 4"/>
</dbReference>
<dbReference type="GO" id="GO:0006913">
    <property type="term" value="P:nucleocytoplasmic transport"/>
    <property type="evidence" value="ECO:0007669"/>
    <property type="project" value="TreeGrafter"/>
</dbReference>
<name>C1E371_MICCC</name>
<reference evidence="6 7" key="1">
    <citation type="journal article" date="2009" name="Science">
        <title>Green evolution and dynamic adaptations revealed by genomes of the marine picoeukaryotes Micromonas.</title>
        <authorList>
            <person name="Worden A.Z."/>
            <person name="Lee J.H."/>
            <person name="Mock T."/>
            <person name="Rouze P."/>
            <person name="Simmons M.P."/>
            <person name="Aerts A.L."/>
            <person name="Allen A.E."/>
            <person name="Cuvelier M.L."/>
            <person name="Derelle E."/>
            <person name="Everett M.V."/>
            <person name="Foulon E."/>
            <person name="Grimwood J."/>
            <person name="Gundlach H."/>
            <person name="Henrissat B."/>
            <person name="Napoli C."/>
            <person name="McDonald S.M."/>
            <person name="Parker M.S."/>
            <person name="Rombauts S."/>
            <person name="Salamov A."/>
            <person name="Von Dassow P."/>
            <person name="Badger J.H."/>
            <person name="Coutinho P.M."/>
            <person name="Demir E."/>
            <person name="Dubchak I."/>
            <person name="Gentemann C."/>
            <person name="Eikrem W."/>
            <person name="Gready J.E."/>
            <person name="John U."/>
            <person name="Lanier W."/>
            <person name="Lindquist E.A."/>
            <person name="Lucas S."/>
            <person name="Mayer K.F."/>
            <person name="Moreau H."/>
            <person name="Not F."/>
            <person name="Otillar R."/>
            <person name="Panaud O."/>
            <person name="Pangilinan J."/>
            <person name="Paulsen I."/>
            <person name="Piegu B."/>
            <person name="Poliakov A."/>
            <person name="Robbens S."/>
            <person name="Schmutz J."/>
            <person name="Toulza E."/>
            <person name="Wyss T."/>
            <person name="Zelensky A."/>
            <person name="Zhou K."/>
            <person name="Armbrust E.V."/>
            <person name="Bhattacharya D."/>
            <person name="Goodenough U.W."/>
            <person name="Van de Peer Y."/>
            <person name="Grigoriev I.V."/>
        </authorList>
    </citation>
    <scope>NUCLEOTIDE SEQUENCE [LARGE SCALE GENOMIC DNA]</scope>
    <source>
        <strain evidence="7">RCC299 / NOUM17</strain>
    </source>
</reference>
<evidence type="ECO:0000256" key="3">
    <source>
        <dbReference type="ARBA" id="ARBA00022614"/>
    </source>
</evidence>
<organism evidence="6 7">
    <name type="scientific">Micromonas commoda (strain RCC299 / NOUM17 / CCMP2709)</name>
    <name type="common">Picoplanktonic green alga</name>
    <dbReference type="NCBI Taxonomy" id="296587"/>
    <lineage>
        <taxon>Eukaryota</taxon>
        <taxon>Viridiplantae</taxon>
        <taxon>Chlorophyta</taxon>
        <taxon>Mamiellophyceae</taxon>
        <taxon>Mamiellales</taxon>
        <taxon>Mamiellaceae</taxon>
        <taxon>Micromonas</taxon>
    </lineage>
</organism>
<dbReference type="eggNOG" id="KOG4308">
    <property type="taxonomic scope" value="Eukaryota"/>
</dbReference>
<dbReference type="InParanoid" id="C1E371"/>
<keyword evidence="7" id="KW-1185">Reference proteome</keyword>
<dbReference type="SUPFAM" id="SSF52047">
    <property type="entry name" value="RNI-like"/>
    <property type="match status" value="1"/>
</dbReference>
<protein>
    <submittedName>
        <fullName evidence="6">Uncharacterized protein</fullName>
    </submittedName>
</protein>
<dbReference type="OrthoDB" id="496660at2759"/>
<dbReference type="GO" id="GO:0031267">
    <property type="term" value="F:small GTPase binding"/>
    <property type="evidence" value="ECO:0007669"/>
    <property type="project" value="TreeGrafter"/>
</dbReference>
<keyword evidence="2" id="KW-0343">GTPase activation</keyword>
<dbReference type="InterPro" id="IPR027038">
    <property type="entry name" value="RanGap"/>
</dbReference>